<keyword evidence="1" id="KW-0732">Signal</keyword>
<evidence type="ECO:0008006" key="4">
    <source>
        <dbReference type="Google" id="ProtNLM"/>
    </source>
</evidence>
<name>A0A328HL91_ARTGO</name>
<organism evidence="2 3">
    <name type="scientific">Arthrobacter globiformis</name>
    <dbReference type="NCBI Taxonomy" id="1665"/>
    <lineage>
        <taxon>Bacteria</taxon>
        <taxon>Bacillati</taxon>
        <taxon>Actinomycetota</taxon>
        <taxon>Actinomycetes</taxon>
        <taxon>Micrococcales</taxon>
        <taxon>Micrococcaceae</taxon>
        <taxon>Arthrobacter</taxon>
    </lineage>
</organism>
<proteinExistence type="predicted"/>
<evidence type="ECO:0000313" key="2">
    <source>
        <dbReference type="EMBL" id="RAM37940.1"/>
    </source>
</evidence>
<dbReference type="OrthoDB" id="4955062at2"/>
<reference evidence="2 3" key="1">
    <citation type="submission" date="2018-04" db="EMBL/GenBank/DDBJ databases">
        <title>Bacteria isolated from cave deposits of Manipur.</title>
        <authorList>
            <person name="Sahoo D."/>
            <person name="Sarangthem I."/>
            <person name="Nandeibam J."/>
        </authorList>
    </citation>
    <scope>NUCLEOTIDE SEQUENCE [LARGE SCALE GENOMIC DNA]</scope>
    <source>
        <strain evidence="3">mrc11</strain>
    </source>
</reference>
<dbReference type="RefSeq" id="WP_111903271.1">
    <property type="nucleotide sequence ID" value="NZ_QLNP01000064.1"/>
</dbReference>
<feature type="chain" id="PRO_5016393620" description="Lipoprotein" evidence="1">
    <location>
        <begin position="24"/>
        <end position="112"/>
    </location>
</feature>
<comment type="caution">
    <text evidence="2">The sequence shown here is derived from an EMBL/GenBank/DDBJ whole genome shotgun (WGS) entry which is preliminary data.</text>
</comment>
<evidence type="ECO:0000313" key="3">
    <source>
        <dbReference type="Proteomes" id="UP000249166"/>
    </source>
</evidence>
<protein>
    <recommendedName>
        <fullName evidence="4">Lipoprotein</fullName>
    </recommendedName>
</protein>
<evidence type="ECO:0000256" key="1">
    <source>
        <dbReference type="SAM" id="SignalP"/>
    </source>
</evidence>
<dbReference type="PROSITE" id="PS51257">
    <property type="entry name" value="PROKAR_LIPOPROTEIN"/>
    <property type="match status" value="1"/>
</dbReference>
<gene>
    <name evidence="2" type="ORF">DBZ45_07390</name>
</gene>
<accession>A0A328HL91</accession>
<sequence length="112" mass="11118">MKRSFLALSMLPVFVLLAGCAQAEEAAQNAASSAVSQVANAAAEQVKGQICNLIEDGLVSASDKAALAGLVAGAETAGVPAEITGPLHAIAQAGDQVPSDSVRELQKACTAA</sequence>
<feature type="signal peptide" evidence="1">
    <location>
        <begin position="1"/>
        <end position="23"/>
    </location>
</feature>
<dbReference type="AlphaFoldDB" id="A0A328HL91"/>
<dbReference type="Proteomes" id="UP000249166">
    <property type="component" value="Unassembled WGS sequence"/>
</dbReference>
<dbReference type="EMBL" id="QLNP01000064">
    <property type="protein sequence ID" value="RAM37940.1"/>
    <property type="molecule type" value="Genomic_DNA"/>
</dbReference>